<dbReference type="Gene3D" id="3.40.50.300">
    <property type="entry name" value="P-loop containing nucleotide triphosphate hydrolases"/>
    <property type="match status" value="1"/>
</dbReference>
<protein>
    <submittedName>
        <fullName evidence="6">ABC-2 type transport system ATP-binding protein</fullName>
    </submittedName>
</protein>
<evidence type="ECO:0000256" key="2">
    <source>
        <dbReference type="ARBA" id="ARBA00022448"/>
    </source>
</evidence>
<dbReference type="OrthoDB" id="9804819at2"/>
<dbReference type="SMART" id="SM00382">
    <property type="entry name" value="AAA"/>
    <property type="match status" value="1"/>
</dbReference>
<dbReference type="InterPro" id="IPR003593">
    <property type="entry name" value="AAA+_ATPase"/>
</dbReference>
<reference evidence="7" key="1">
    <citation type="submission" date="2016-11" db="EMBL/GenBank/DDBJ databases">
        <authorList>
            <person name="Varghese N."/>
            <person name="Submissions S."/>
        </authorList>
    </citation>
    <scope>NUCLEOTIDE SEQUENCE [LARGE SCALE GENOMIC DNA]</scope>
    <source>
        <strain evidence="7">DSM 2635</strain>
    </source>
</reference>
<evidence type="ECO:0000313" key="6">
    <source>
        <dbReference type="EMBL" id="SHG40283.1"/>
    </source>
</evidence>
<comment type="similarity">
    <text evidence="1">Belongs to the ABC transporter superfamily.</text>
</comment>
<dbReference type="SUPFAM" id="SSF52540">
    <property type="entry name" value="P-loop containing nucleoside triphosphate hydrolases"/>
    <property type="match status" value="1"/>
</dbReference>
<accession>A0A1M5JJS4</accession>
<evidence type="ECO:0000256" key="3">
    <source>
        <dbReference type="ARBA" id="ARBA00022741"/>
    </source>
</evidence>
<evidence type="ECO:0000259" key="5">
    <source>
        <dbReference type="PROSITE" id="PS50893"/>
    </source>
</evidence>
<dbReference type="PANTHER" id="PTHR42711:SF5">
    <property type="entry name" value="ABC TRANSPORTER ATP-BINDING PROTEIN NATA"/>
    <property type="match status" value="1"/>
</dbReference>
<dbReference type="RefSeq" id="WP_073123271.1">
    <property type="nucleotide sequence ID" value="NZ_BAABCH010000027.1"/>
</dbReference>
<evidence type="ECO:0000256" key="4">
    <source>
        <dbReference type="ARBA" id="ARBA00022840"/>
    </source>
</evidence>
<keyword evidence="2" id="KW-0813">Transport</keyword>
<dbReference type="GO" id="GO:0016887">
    <property type="term" value="F:ATP hydrolysis activity"/>
    <property type="evidence" value="ECO:0007669"/>
    <property type="project" value="InterPro"/>
</dbReference>
<evidence type="ECO:0000256" key="1">
    <source>
        <dbReference type="ARBA" id="ARBA00005417"/>
    </source>
</evidence>
<dbReference type="GO" id="GO:0005524">
    <property type="term" value="F:ATP binding"/>
    <property type="evidence" value="ECO:0007669"/>
    <property type="project" value="UniProtKB-KW"/>
</dbReference>
<keyword evidence="4 6" id="KW-0067">ATP-binding</keyword>
<name>A0A1M5JJS4_9FIRM</name>
<dbReference type="InterPro" id="IPR027417">
    <property type="entry name" value="P-loop_NTPase"/>
</dbReference>
<dbReference type="InterPro" id="IPR050763">
    <property type="entry name" value="ABC_transporter_ATP-binding"/>
</dbReference>
<gene>
    <name evidence="6" type="ORF">SAMN04488530_101159</name>
</gene>
<dbReference type="STRING" id="1121321.SAMN04488530_101159"/>
<dbReference type="PANTHER" id="PTHR42711">
    <property type="entry name" value="ABC TRANSPORTER ATP-BINDING PROTEIN"/>
    <property type="match status" value="1"/>
</dbReference>
<keyword evidence="7" id="KW-1185">Reference proteome</keyword>
<feature type="domain" description="ABC transporter" evidence="5">
    <location>
        <begin position="5"/>
        <end position="230"/>
    </location>
</feature>
<dbReference type="AlphaFoldDB" id="A0A1M5JJS4"/>
<dbReference type="Pfam" id="PF00005">
    <property type="entry name" value="ABC_tran"/>
    <property type="match status" value="1"/>
</dbReference>
<sequence>MKDIIQIKNLTKDYGSGKGIFDINLEVKQGEVFGFLGPNGAGKTTTIRNLMGFIRPSSGECKVMGMDCYRDAENIQKNLGYLAGEITFLDDLNGEQMLEFIASMKGQKDKSRMLELMNRFELDPKGKIKKMSKGMKQKIGIICAFMDDPDVIILDEPTSGLDPLMQNRFIDLILEEKKRGKTIFMSSHIFEEIERTCDRTAIIKNGKIVDVEDMKSLQQKKQKSYIITFSDEKKAIDFTKSRNDVIEQNSQKVIVAVRGEVNEFLNELTQYYIKDLDVRTQSLEEIFLHFYGGEN</sequence>
<dbReference type="Proteomes" id="UP000243255">
    <property type="component" value="Unassembled WGS sequence"/>
</dbReference>
<proteinExistence type="inferred from homology"/>
<keyword evidence="3" id="KW-0547">Nucleotide-binding</keyword>
<dbReference type="CDD" id="cd03230">
    <property type="entry name" value="ABC_DR_subfamily_A"/>
    <property type="match status" value="1"/>
</dbReference>
<dbReference type="InterPro" id="IPR017871">
    <property type="entry name" value="ABC_transporter-like_CS"/>
</dbReference>
<evidence type="ECO:0000313" key="7">
    <source>
        <dbReference type="Proteomes" id="UP000243255"/>
    </source>
</evidence>
<dbReference type="PROSITE" id="PS00211">
    <property type="entry name" value="ABC_TRANSPORTER_1"/>
    <property type="match status" value="1"/>
</dbReference>
<dbReference type="InterPro" id="IPR003439">
    <property type="entry name" value="ABC_transporter-like_ATP-bd"/>
</dbReference>
<dbReference type="PROSITE" id="PS50893">
    <property type="entry name" value="ABC_TRANSPORTER_2"/>
    <property type="match status" value="1"/>
</dbReference>
<organism evidence="6 7">
    <name type="scientific">Asaccharospora irregularis DSM 2635</name>
    <dbReference type="NCBI Taxonomy" id="1121321"/>
    <lineage>
        <taxon>Bacteria</taxon>
        <taxon>Bacillati</taxon>
        <taxon>Bacillota</taxon>
        <taxon>Clostridia</taxon>
        <taxon>Peptostreptococcales</taxon>
        <taxon>Peptostreptococcaceae</taxon>
        <taxon>Asaccharospora</taxon>
    </lineage>
</organism>
<dbReference type="EMBL" id="FQWX01000001">
    <property type="protein sequence ID" value="SHG40283.1"/>
    <property type="molecule type" value="Genomic_DNA"/>
</dbReference>